<evidence type="ECO:0000313" key="2">
    <source>
        <dbReference type="EMBL" id="RCW38662.1"/>
    </source>
</evidence>
<evidence type="ECO:0000256" key="1">
    <source>
        <dbReference type="SAM" id="MobiDB-lite"/>
    </source>
</evidence>
<feature type="region of interest" description="Disordered" evidence="1">
    <location>
        <begin position="83"/>
        <end position="106"/>
    </location>
</feature>
<keyword evidence="3" id="KW-1185">Reference proteome</keyword>
<sequence>MESKKITLNGTEYKVKFNFRTFMMFEDMNDKSINNISGKLTDMMSLFYCALKANNKESFEMDYDEFVDKMDDNAEQLNLFSELYNNTASESTDKKRGRPKKKPQNQ</sequence>
<dbReference type="AlphaFoldDB" id="A0A368VC14"/>
<protein>
    <submittedName>
        <fullName evidence="2">Bacteriophage Gp15 protein</fullName>
    </submittedName>
</protein>
<reference evidence="2 3" key="1">
    <citation type="submission" date="2018-07" db="EMBL/GenBank/DDBJ databases">
        <title>Freshwater and sediment microbial communities from various areas in North America, analyzing microbe dynamics in response to fracking.</title>
        <authorList>
            <person name="Lamendella R."/>
        </authorList>
    </citation>
    <scope>NUCLEOTIDE SEQUENCE [LARGE SCALE GENOMIC DNA]</scope>
    <source>
        <strain evidence="2 3">160A</strain>
    </source>
</reference>
<accession>A0A368VC14</accession>
<feature type="compositionally biased region" description="Basic residues" evidence="1">
    <location>
        <begin position="95"/>
        <end position="106"/>
    </location>
</feature>
<dbReference type="Proteomes" id="UP000252733">
    <property type="component" value="Unassembled WGS sequence"/>
</dbReference>
<evidence type="ECO:0000313" key="3">
    <source>
        <dbReference type="Proteomes" id="UP000252733"/>
    </source>
</evidence>
<name>A0A368VC14_9BACT</name>
<dbReference type="RefSeq" id="WP_114436426.1">
    <property type="nucleotide sequence ID" value="NZ_QPIZ01000003.1"/>
</dbReference>
<organism evidence="2 3">
    <name type="scientific">Marinilabilia salmonicolor</name>
    <dbReference type="NCBI Taxonomy" id="989"/>
    <lineage>
        <taxon>Bacteria</taxon>
        <taxon>Pseudomonadati</taxon>
        <taxon>Bacteroidota</taxon>
        <taxon>Bacteroidia</taxon>
        <taxon>Marinilabiliales</taxon>
        <taxon>Marinilabiliaceae</taxon>
        <taxon>Marinilabilia</taxon>
    </lineage>
</organism>
<dbReference type="EMBL" id="QPIZ01000003">
    <property type="protein sequence ID" value="RCW38662.1"/>
    <property type="molecule type" value="Genomic_DNA"/>
</dbReference>
<proteinExistence type="predicted"/>
<gene>
    <name evidence="2" type="ORF">DFO77_103132</name>
</gene>
<comment type="caution">
    <text evidence="2">The sequence shown here is derived from an EMBL/GenBank/DDBJ whole genome shotgun (WGS) entry which is preliminary data.</text>
</comment>